<protein>
    <submittedName>
        <fullName evidence="2">Uncharacterized protein</fullName>
    </submittedName>
</protein>
<evidence type="ECO:0000313" key="3">
    <source>
        <dbReference type="Proteomes" id="UP001251528"/>
    </source>
</evidence>
<proteinExistence type="predicted"/>
<dbReference type="EMBL" id="JASWJB010000126">
    <property type="protein sequence ID" value="KAK2595621.1"/>
    <property type="molecule type" value="Genomic_DNA"/>
</dbReference>
<comment type="caution">
    <text evidence="2">The sequence shown here is derived from an EMBL/GenBank/DDBJ whole genome shotgun (WGS) entry which is preliminary data.</text>
</comment>
<dbReference type="AlphaFoldDB" id="A0AAJ0CM66"/>
<evidence type="ECO:0000313" key="2">
    <source>
        <dbReference type="EMBL" id="KAK2595621.1"/>
    </source>
</evidence>
<evidence type="ECO:0000256" key="1">
    <source>
        <dbReference type="SAM" id="MobiDB-lite"/>
    </source>
</evidence>
<reference evidence="2" key="1">
    <citation type="submission" date="2023-06" db="EMBL/GenBank/DDBJ databases">
        <title>Conoideocrella luteorostrata (Hypocreales: Clavicipitaceae), a potential biocontrol fungus for elongate hemlock scale in United States Christmas tree production areas.</title>
        <authorList>
            <person name="Barrett H."/>
            <person name="Lovett B."/>
            <person name="Macias A.M."/>
            <person name="Stajich J.E."/>
            <person name="Kasson M.T."/>
        </authorList>
    </citation>
    <scope>NUCLEOTIDE SEQUENCE</scope>
    <source>
        <strain evidence="2">ARSEF 14590</strain>
    </source>
</reference>
<name>A0AAJ0CM66_9HYPO</name>
<accession>A0AAJ0CM66</accession>
<organism evidence="2 3">
    <name type="scientific">Conoideocrella luteorostrata</name>
    <dbReference type="NCBI Taxonomy" id="1105319"/>
    <lineage>
        <taxon>Eukaryota</taxon>
        <taxon>Fungi</taxon>
        <taxon>Dikarya</taxon>
        <taxon>Ascomycota</taxon>
        <taxon>Pezizomycotina</taxon>
        <taxon>Sordariomycetes</taxon>
        <taxon>Hypocreomycetidae</taxon>
        <taxon>Hypocreales</taxon>
        <taxon>Clavicipitaceae</taxon>
        <taxon>Conoideocrella</taxon>
    </lineage>
</organism>
<sequence>MPSEAKQSKLAQPWKAWHADLNPMSREDIREGTFAWKAGDSDHGMVAVEPREDVDLTKPKGQSEQKYDTDIILKP</sequence>
<dbReference type="Proteomes" id="UP001251528">
    <property type="component" value="Unassembled WGS sequence"/>
</dbReference>
<gene>
    <name evidence="2" type="ORF">QQS21_006668</name>
</gene>
<feature type="region of interest" description="Disordered" evidence="1">
    <location>
        <begin position="51"/>
        <end position="75"/>
    </location>
</feature>
<keyword evidence="3" id="KW-1185">Reference proteome</keyword>